<organism evidence="1">
    <name type="scientific">marine sediment metagenome</name>
    <dbReference type="NCBI Taxonomy" id="412755"/>
    <lineage>
        <taxon>unclassified sequences</taxon>
        <taxon>metagenomes</taxon>
        <taxon>ecological metagenomes</taxon>
    </lineage>
</organism>
<sequence>DGTQSSIAAFLGWIPILPQTVTAGAGGAPPATALIALNAGDLIDVMIWMTCDTVAGADQYEFDFRTDPLAAVGGIAPVDPDWTAIEIPMPANGTTPAHTYGHRMITTVVASAFGIADGAALDWPNDSKVTFTGFYRYI</sequence>
<dbReference type="EMBL" id="BART01002700">
    <property type="protein sequence ID" value="GAG66428.1"/>
    <property type="molecule type" value="Genomic_DNA"/>
</dbReference>
<feature type="non-terminal residue" evidence="1">
    <location>
        <position position="1"/>
    </location>
</feature>
<gene>
    <name evidence="1" type="ORF">S01H4_08028</name>
</gene>
<reference evidence="1" key="1">
    <citation type="journal article" date="2014" name="Front. Microbiol.">
        <title>High frequency of phylogenetically diverse reductive dehalogenase-homologous genes in deep subseafloor sedimentary metagenomes.</title>
        <authorList>
            <person name="Kawai M."/>
            <person name="Futagami T."/>
            <person name="Toyoda A."/>
            <person name="Takaki Y."/>
            <person name="Nishi S."/>
            <person name="Hori S."/>
            <person name="Arai W."/>
            <person name="Tsubouchi T."/>
            <person name="Morono Y."/>
            <person name="Uchiyama I."/>
            <person name="Ito T."/>
            <person name="Fujiyama A."/>
            <person name="Inagaki F."/>
            <person name="Takami H."/>
        </authorList>
    </citation>
    <scope>NUCLEOTIDE SEQUENCE</scope>
    <source>
        <strain evidence="1">Expedition CK06-06</strain>
    </source>
</reference>
<accession>X1A106</accession>
<comment type="caution">
    <text evidence="1">The sequence shown here is derived from an EMBL/GenBank/DDBJ whole genome shotgun (WGS) entry which is preliminary data.</text>
</comment>
<proteinExistence type="predicted"/>
<name>X1A106_9ZZZZ</name>
<evidence type="ECO:0000313" key="1">
    <source>
        <dbReference type="EMBL" id="GAG66428.1"/>
    </source>
</evidence>
<dbReference type="AlphaFoldDB" id="X1A106"/>
<protein>
    <submittedName>
        <fullName evidence="1">Uncharacterized protein</fullName>
    </submittedName>
</protein>